<protein>
    <submittedName>
        <fullName evidence="2">Uncharacterized protein</fullName>
    </submittedName>
</protein>
<sequence>MTVTKRSASPVPLVRAPQGSAPAFAQVQAQKLSAPPAKRVRFEDDFWGPPEKHPRRKTGEICPYSQGKNLLLDIVTLCWWANRGRSDIRQRAIRVPESEKRVDVYEAVRLYEDRLRAAGYVPADVWGPDSPKSEVAQARVLAQQQQQAAFQQPDYLQSQDSGFQYFIPQIPVGHNLAFEVQQYPIAVPQVTSGPYMPDSFAVGQFTMNNFDPYQQFNTAPQQLDTLQANLSGFQQPIYQQPQVFTPATQFQQSEPQPAEFLPAQVSEFYNDLDLYDFRGPTSLSRKDSGYSTFGNTTPEWLKNLPTAVNGDAAVLPIDNAQLQAFDPAVVEPTHTQLIEGLPAVDRGQDENVGPNISDDLPPLSEEDWAEFFNFV</sequence>
<accession>A0ABR3RBP8</accession>
<comment type="caution">
    <text evidence="2">The sequence shown here is derived from an EMBL/GenBank/DDBJ whole genome shotgun (WGS) entry which is preliminary data.</text>
</comment>
<feature type="region of interest" description="Disordered" evidence="1">
    <location>
        <begin position="40"/>
        <end position="60"/>
    </location>
</feature>
<evidence type="ECO:0000313" key="2">
    <source>
        <dbReference type="EMBL" id="KAL1601865.1"/>
    </source>
</evidence>
<organism evidence="2 3">
    <name type="scientific">Nothophoma quercina</name>
    <dbReference type="NCBI Taxonomy" id="749835"/>
    <lineage>
        <taxon>Eukaryota</taxon>
        <taxon>Fungi</taxon>
        <taxon>Dikarya</taxon>
        <taxon>Ascomycota</taxon>
        <taxon>Pezizomycotina</taxon>
        <taxon>Dothideomycetes</taxon>
        <taxon>Pleosporomycetidae</taxon>
        <taxon>Pleosporales</taxon>
        <taxon>Pleosporineae</taxon>
        <taxon>Didymellaceae</taxon>
        <taxon>Nothophoma</taxon>
    </lineage>
</organism>
<proteinExistence type="predicted"/>
<reference evidence="2 3" key="1">
    <citation type="submission" date="2024-02" db="EMBL/GenBank/DDBJ databases">
        <title>De novo assembly and annotation of 12 fungi associated with fruit tree decline syndrome in Ontario, Canada.</title>
        <authorList>
            <person name="Sulman M."/>
            <person name="Ellouze W."/>
            <person name="Ilyukhin E."/>
        </authorList>
    </citation>
    <scope>NUCLEOTIDE SEQUENCE [LARGE SCALE GENOMIC DNA]</scope>
    <source>
        <strain evidence="2 3">M97-236</strain>
    </source>
</reference>
<evidence type="ECO:0000313" key="3">
    <source>
        <dbReference type="Proteomes" id="UP001521222"/>
    </source>
</evidence>
<keyword evidence="3" id="KW-1185">Reference proteome</keyword>
<name>A0ABR3RBP8_9PLEO</name>
<evidence type="ECO:0000256" key="1">
    <source>
        <dbReference type="SAM" id="MobiDB-lite"/>
    </source>
</evidence>
<gene>
    <name evidence="2" type="ORF">SLS59_005030</name>
</gene>
<dbReference type="EMBL" id="JAKIXB020000015">
    <property type="protein sequence ID" value="KAL1601865.1"/>
    <property type="molecule type" value="Genomic_DNA"/>
</dbReference>
<dbReference type="Proteomes" id="UP001521222">
    <property type="component" value="Unassembled WGS sequence"/>
</dbReference>